<gene>
    <name evidence="1" type="ORF">DKG74_12175</name>
</gene>
<dbReference type="PANTHER" id="PTHR43431:SF7">
    <property type="entry name" value="OXIDOREDUCTASE, SHORT CHAIN DEHYDROGENASE_REDUCTASE FAMILY (AFU_ORTHOLOGUE AFUA_5G14000)"/>
    <property type="match status" value="1"/>
</dbReference>
<dbReference type="PANTHER" id="PTHR43431">
    <property type="entry name" value="OXIDOREDUCTASE, SHORT CHAIN DEHYDROGENASE/REDUCTASE FAMILY (AFU_ORTHOLOGUE AFUA_5G14000)"/>
    <property type="match status" value="1"/>
</dbReference>
<dbReference type="PRINTS" id="PR00081">
    <property type="entry name" value="GDHRDH"/>
</dbReference>
<proteinExistence type="predicted"/>
<dbReference type="InterPro" id="IPR036291">
    <property type="entry name" value="NAD(P)-bd_dom_sf"/>
</dbReference>
<dbReference type="AlphaFoldDB" id="A0A317E6F4"/>
<evidence type="ECO:0000313" key="1">
    <source>
        <dbReference type="EMBL" id="PWR22619.1"/>
    </source>
</evidence>
<organism evidence="1 2">
    <name type="scientific">Zavarzinia aquatilis</name>
    <dbReference type="NCBI Taxonomy" id="2211142"/>
    <lineage>
        <taxon>Bacteria</taxon>
        <taxon>Pseudomonadati</taxon>
        <taxon>Pseudomonadota</taxon>
        <taxon>Alphaproteobacteria</taxon>
        <taxon>Rhodospirillales</taxon>
        <taxon>Zavarziniaceae</taxon>
        <taxon>Zavarzinia</taxon>
    </lineage>
</organism>
<dbReference type="InterPro" id="IPR002347">
    <property type="entry name" value="SDR_fam"/>
</dbReference>
<accession>A0A317E6F4</accession>
<dbReference type="SUPFAM" id="SSF51735">
    <property type="entry name" value="NAD(P)-binding Rossmann-fold domains"/>
    <property type="match status" value="1"/>
</dbReference>
<evidence type="ECO:0000313" key="2">
    <source>
        <dbReference type="Proteomes" id="UP000245461"/>
    </source>
</evidence>
<dbReference type="Proteomes" id="UP000245461">
    <property type="component" value="Unassembled WGS sequence"/>
</dbReference>
<protein>
    <submittedName>
        <fullName evidence="1">Glucose 1-dehydrogenase</fullName>
    </submittedName>
</protein>
<dbReference type="OrthoDB" id="5513072at2"/>
<sequence length="243" mass="25058">MTGAPAAVVFGVGPVEGVGGAVALRAATGGLPVYVAGRHPDKMAGVVAAIEAQGGTARAIPCDATDKAEVDAVFAAVAADGRTPRLVVFNVGGNWPQGFLDITPGFLEGMWRQGPLAGLLVGQGAVRAMLPDGGTMIFTGASASMRGKPMFAAFASAKAGLRAIAQSMAREFGPQGIHVAHVVIDGVVAGDRVRSLLPGLIEGKGEDATLAPPDIAETYWQLHLQPRCAWTHELELRPYAEVW</sequence>
<name>A0A317E6F4_9PROT</name>
<keyword evidence="2" id="KW-1185">Reference proteome</keyword>
<comment type="caution">
    <text evidence="1">The sequence shown here is derived from an EMBL/GenBank/DDBJ whole genome shotgun (WGS) entry which is preliminary data.</text>
</comment>
<reference evidence="1 2" key="1">
    <citation type="submission" date="2018-05" db="EMBL/GenBank/DDBJ databases">
        <title>Zavarzinia sp. HR-AS.</title>
        <authorList>
            <person name="Lee Y."/>
            <person name="Jeon C.O."/>
        </authorList>
    </citation>
    <scope>NUCLEOTIDE SEQUENCE [LARGE SCALE GENOMIC DNA]</scope>
    <source>
        <strain evidence="1 2">HR-AS</strain>
    </source>
</reference>
<dbReference type="RefSeq" id="WP_109906104.1">
    <property type="nucleotide sequence ID" value="NZ_QGLE01000006.1"/>
</dbReference>
<dbReference type="EMBL" id="QGLE01000006">
    <property type="protein sequence ID" value="PWR22619.1"/>
    <property type="molecule type" value="Genomic_DNA"/>
</dbReference>
<dbReference type="Gene3D" id="3.40.50.720">
    <property type="entry name" value="NAD(P)-binding Rossmann-like Domain"/>
    <property type="match status" value="1"/>
</dbReference>
<dbReference type="Pfam" id="PF00106">
    <property type="entry name" value="adh_short"/>
    <property type="match status" value="1"/>
</dbReference>